<accession>A0A7T2TY48</accession>
<dbReference type="InterPro" id="IPR036117">
    <property type="entry name" value="DhaL_dom_sf"/>
</dbReference>
<organism evidence="4 5">
    <name type="scientific">Burkholderia humptydooensis</name>
    <dbReference type="NCBI Taxonomy" id="430531"/>
    <lineage>
        <taxon>Bacteria</taxon>
        <taxon>Pseudomonadati</taxon>
        <taxon>Pseudomonadota</taxon>
        <taxon>Betaproteobacteria</taxon>
        <taxon>Burkholderiales</taxon>
        <taxon>Burkholderiaceae</taxon>
        <taxon>Burkholderia</taxon>
        <taxon>pseudomallei group</taxon>
    </lineage>
</organism>
<dbReference type="InterPro" id="IPR050861">
    <property type="entry name" value="Dihydroxyacetone_Kinase"/>
</dbReference>
<dbReference type="PANTHER" id="PTHR28629">
    <property type="entry name" value="TRIOKINASE/FMN CYCLASE"/>
    <property type="match status" value="1"/>
</dbReference>
<sequence length="217" mass="22636">MMTDSVELADAGGIVVDLIETINANRQYLSEVDGAIGDGDHGINMSKGFTQCGERIAARGAVPSLPVALSDLSDSLMEGIGGSMGPLYGTFFLGISDTLAKRTDLDKEAFYRALDAGIAAVHEIGDAKVGDKTLIDTLVPARSAYQAALDQGKTFRACLAAMTAAAEAGMNSTRELRARIGRASRLGDRSIGVLDAGACSCFLILRSMGESITRLLG</sequence>
<evidence type="ECO:0000256" key="2">
    <source>
        <dbReference type="ARBA" id="ARBA00022777"/>
    </source>
</evidence>
<evidence type="ECO:0000256" key="1">
    <source>
        <dbReference type="ARBA" id="ARBA00022679"/>
    </source>
</evidence>
<dbReference type="GO" id="GO:0004371">
    <property type="term" value="F:glycerone kinase activity"/>
    <property type="evidence" value="ECO:0007669"/>
    <property type="project" value="InterPro"/>
</dbReference>
<dbReference type="SUPFAM" id="SSF101473">
    <property type="entry name" value="DhaL-like"/>
    <property type="match status" value="1"/>
</dbReference>
<name>A0A7T2TY48_9BURK</name>
<dbReference type="InterPro" id="IPR004007">
    <property type="entry name" value="DhaL_dom"/>
</dbReference>
<dbReference type="EMBL" id="CP065685">
    <property type="protein sequence ID" value="QPS42018.1"/>
    <property type="molecule type" value="Genomic_DNA"/>
</dbReference>
<keyword evidence="2 4" id="KW-0418">Kinase</keyword>
<dbReference type="FunFam" id="1.25.40.340:FF:000002">
    <property type="entry name" value="Dihydroxyacetone kinase, L subunit"/>
    <property type="match status" value="1"/>
</dbReference>
<geneLocation type="plasmid" evidence="4 5">
    <name>unnamed</name>
</geneLocation>
<dbReference type="Pfam" id="PF02734">
    <property type="entry name" value="Dak2"/>
    <property type="match status" value="1"/>
</dbReference>
<dbReference type="NCBIfam" id="TIGR02365">
    <property type="entry name" value="dha_L_ycgS"/>
    <property type="match status" value="1"/>
</dbReference>
<dbReference type="PANTHER" id="PTHR28629:SF4">
    <property type="entry name" value="TRIOKINASE_FMN CYCLASE"/>
    <property type="match status" value="1"/>
</dbReference>
<evidence type="ECO:0000259" key="3">
    <source>
        <dbReference type="PROSITE" id="PS51480"/>
    </source>
</evidence>
<dbReference type="GO" id="GO:0019563">
    <property type="term" value="P:glycerol catabolic process"/>
    <property type="evidence" value="ECO:0007669"/>
    <property type="project" value="TreeGrafter"/>
</dbReference>
<gene>
    <name evidence="4" type="primary">dhaL</name>
    <name evidence="4" type="ORF">I6G56_00420</name>
</gene>
<dbReference type="KEGG" id="bhg:I6G56_00420"/>
<dbReference type="Proteomes" id="UP000594943">
    <property type="component" value="Plasmid unnamed"/>
</dbReference>
<dbReference type="SMART" id="SM01120">
    <property type="entry name" value="Dak2"/>
    <property type="match status" value="1"/>
</dbReference>
<dbReference type="InterPro" id="IPR012737">
    <property type="entry name" value="DhaK_L_YcgS"/>
</dbReference>
<feature type="domain" description="DhaL" evidence="3">
    <location>
        <begin position="9"/>
        <end position="210"/>
    </location>
</feature>
<dbReference type="AlphaFoldDB" id="A0A7T2TY48"/>
<evidence type="ECO:0000313" key="4">
    <source>
        <dbReference type="EMBL" id="QPS42018.1"/>
    </source>
</evidence>
<proteinExistence type="predicted"/>
<reference evidence="4 5" key="1">
    <citation type="submission" date="2020-12" db="EMBL/GenBank/DDBJ databases">
        <title>FDA dAtabase for Regulatory Grade micrObial Sequences (FDA-ARGOS): Supporting development and validation of Infectious Disease Dx tests.</title>
        <authorList>
            <person name="Nelson B."/>
            <person name="Plummer A."/>
            <person name="Tallon L."/>
            <person name="Sadzewicz L."/>
            <person name="Zhao X."/>
            <person name="Boylan J."/>
            <person name="Ott S."/>
            <person name="Bowen H."/>
            <person name="Vavikolanu K."/>
            <person name="Mehta A."/>
            <person name="Aluvathingal J."/>
            <person name="Nadendla S."/>
            <person name="Myers T."/>
            <person name="Yan Y."/>
            <person name="Sichtig H."/>
        </authorList>
    </citation>
    <scope>NUCLEOTIDE SEQUENCE [LARGE SCALE GENOMIC DNA]</scope>
    <source>
        <strain evidence="4 5">FDAARGOS_899</strain>
        <plasmid evidence="4 5">unnamed</plasmid>
    </source>
</reference>
<protein>
    <submittedName>
        <fullName evidence="4">Dihydroxyacetone kinase subunit L</fullName>
    </submittedName>
</protein>
<dbReference type="PROSITE" id="PS51480">
    <property type="entry name" value="DHAL"/>
    <property type="match status" value="1"/>
</dbReference>
<keyword evidence="4" id="KW-0614">Plasmid</keyword>
<dbReference type="GO" id="GO:0005829">
    <property type="term" value="C:cytosol"/>
    <property type="evidence" value="ECO:0007669"/>
    <property type="project" value="TreeGrafter"/>
</dbReference>
<keyword evidence="1" id="KW-0808">Transferase</keyword>
<evidence type="ECO:0000313" key="5">
    <source>
        <dbReference type="Proteomes" id="UP000594943"/>
    </source>
</evidence>
<dbReference type="Gene3D" id="1.25.40.340">
    <property type="match status" value="1"/>
</dbReference>